<protein>
    <submittedName>
        <fullName evidence="1">Uncharacterized protein</fullName>
    </submittedName>
</protein>
<evidence type="ECO:0000313" key="2">
    <source>
        <dbReference type="Proteomes" id="UP001157418"/>
    </source>
</evidence>
<reference evidence="1 2" key="1">
    <citation type="submission" date="2022-01" db="EMBL/GenBank/DDBJ databases">
        <authorList>
            <person name="Xiong W."/>
            <person name="Schranz E."/>
        </authorList>
    </citation>
    <scope>NUCLEOTIDE SEQUENCE [LARGE SCALE GENOMIC DNA]</scope>
</reference>
<keyword evidence="2" id="KW-1185">Reference proteome</keyword>
<proteinExistence type="predicted"/>
<comment type="caution">
    <text evidence="1">The sequence shown here is derived from an EMBL/GenBank/DDBJ whole genome shotgun (WGS) entry which is preliminary data.</text>
</comment>
<evidence type="ECO:0000313" key="1">
    <source>
        <dbReference type="EMBL" id="CAH1431011.1"/>
    </source>
</evidence>
<organism evidence="1 2">
    <name type="scientific">Lactuca virosa</name>
    <dbReference type="NCBI Taxonomy" id="75947"/>
    <lineage>
        <taxon>Eukaryota</taxon>
        <taxon>Viridiplantae</taxon>
        <taxon>Streptophyta</taxon>
        <taxon>Embryophyta</taxon>
        <taxon>Tracheophyta</taxon>
        <taxon>Spermatophyta</taxon>
        <taxon>Magnoliopsida</taxon>
        <taxon>eudicotyledons</taxon>
        <taxon>Gunneridae</taxon>
        <taxon>Pentapetalae</taxon>
        <taxon>asterids</taxon>
        <taxon>campanulids</taxon>
        <taxon>Asterales</taxon>
        <taxon>Asteraceae</taxon>
        <taxon>Cichorioideae</taxon>
        <taxon>Cichorieae</taxon>
        <taxon>Lactucinae</taxon>
        <taxon>Lactuca</taxon>
    </lineage>
</organism>
<sequence>MTYVYHFYISWCLLVRPNRRGEMSVAVTYMSSSGDLNTRRQERRINILSASNRSSKSRPGLSSADLLHASVDGSAKMAEIIGSQYNIVQDMFAIFGKHYIVNFFYLYDFSRISDTDSWISQIQVWVLLKCVKLFFSEA</sequence>
<dbReference type="AlphaFoldDB" id="A0AAU9MZN3"/>
<gene>
    <name evidence="1" type="ORF">LVIROSA_LOCUS17744</name>
</gene>
<dbReference type="EMBL" id="CAKMRJ010003334">
    <property type="protein sequence ID" value="CAH1431011.1"/>
    <property type="molecule type" value="Genomic_DNA"/>
</dbReference>
<accession>A0AAU9MZN3</accession>
<dbReference type="Proteomes" id="UP001157418">
    <property type="component" value="Unassembled WGS sequence"/>
</dbReference>
<name>A0AAU9MZN3_9ASTR</name>